<evidence type="ECO:0000256" key="1">
    <source>
        <dbReference type="SAM" id="Phobius"/>
    </source>
</evidence>
<name>K2NQG1_TRYCR</name>
<keyword evidence="1" id="KW-1133">Transmembrane helix</keyword>
<dbReference type="PANTHER" id="PTHR30094">
    <property type="entry name" value="BIFUNCTIONAL GLUTATHIONYLSPERMIDINE SYNTHETASE/AMIDASE-RELATED"/>
    <property type="match status" value="1"/>
</dbReference>
<evidence type="ECO:0000313" key="2">
    <source>
        <dbReference type="EMBL" id="EKF31097.1"/>
    </source>
</evidence>
<dbReference type="OrthoDB" id="276324at2759"/>
<dbReference type="Gene3D" id="3.90.1720.10">
    <property type="entry name" value="endopeptidase domain like (from Nostoc punctiforme)"/>
    <property type="match status" value="1"/>
</dbReference>
<sequence length="274" mass="31256">MAAGILENKSLVRVACLACVLICGVFLLWGWRGNKKNLLSAEGGPLFDPLKHCSTEYNTNLGYALSVPAFSNCHRSYRAERLVITRFGEPGLVADYHDGSKGNYCSGNPWSSMEYTARVLFHHKGITYSEMPTPQEVWMTPFFFNPVEAVERDKERRYEPVRVQNYEEATTAKERKRLAPRVFDIVVWPAQMEHGLPEGHVAVVVQVEDDVEAAGGEDRLRELRNLRLQPRLLYIAEQNFDNTHWGGKNYSRVLRFQWQNGKEAVLQDPLGLKV</sequence>
<protein>
    <recommendedName>
        <fullName evidence="4">D-alanyl-glycyl endopeptidase-like protein</fullName>
    </recommendedName>
</protein>
<dbReference type="EMBL" id="AHKC01011060">
    <property type="protein sequence ID" value="EKF31097.1"/>
    <property type="molecule type" value="Genomic_DNA"/>
</dbReference>
<keyword evidence="1" id="KW-0472">Membrane</keyword>
<dbReference type="InterPro" id="IPR038765">
    <property type="entry name" value="Papain-like_cys_pep_sf"/>
</dbReference>
<gene>
    <name evidence="2" type="ORF">MOQ_005067</name>
</gene>
<feature type="transmembrane region" description="Helical" evidence="1">
    <location>
        <begin position="12"/>
        <end position="31"/>
    </location>
</feature>
<accession>K2NQG1</accession>
<keyword evidence="3" id="KW-1185">Reference proteome</keyword>
<dbReference type="PANTHER" id="PTHR30094:SF14">
    <property type="entry name" value="D-ALANYL-GLYCYL ENDOPEPTIDASE-LIKE PROTEIN"/>
    <property type="match status" value="1"/>
</dbReference>
<proteinExistence type="predicted"/>
<keyword evidence="1" id="KW-0812">Transmembrane</keyword>
<dbReference type="InterPro" id="IPR051705">
    <property type="entry name" value="Gsp_Synthetase/Amidase"/>
</dbReference>
<dbReference type="Proteomes" id="UP000007350">
    <property type="component" value="Unassembled WGS sequence"/>
</dbReference>
<organism evidence="2 3">
    <name type="scientific">Trypanosoma cruzi marinkellei</name>
    <dbReference type="NCBI Taxonomy" id="85056"/>
    <lineage>
        <taxon>Eukaryota</taxon>
        <taxon>Discoba</taxon>
        <taxon>Euglenozoa</taxon>
        <taxon>Kinetoplastea</taxon>
        <taxon>Metakinetoplastina</taxon>
        <taxon>Trypanosomatida</taxon>
        <taxon>Trypanosomatidae</taxon>
        <taxon>Trypanosoma</taxon>
        <taxon>Schizotrypanum</taxon>
    </lineage>
</organism>
<dbReference type="GO" id="GO:0016874">
    <property type="term" value="F:ligase activity"/>
    <property type="evidence" value="ECO:0007669"/>
    <property type="project" value="TreeGrafter"/>
</dbReference>
<feature type="non-terminal residue" evidence="2">
    <location>
        <position position="274"/>
    </location>
</feature>
<dbReference type="AlphaFoldDB" id="K2NQG1"/>
<evidence type="ECO:0000313" key="3">
    <source>
        <dbReference type="Proteomes" id="UP000007350"/>
    </source>
</evidence>
<comment type="caution">
    <text evidence="2">The sequence shown here is derived from an EMBL/GenBank/DDBJ whole genome shotgun (WGS) entry which is preliminary data.</text>
</comment>
<evidence type="ECO:0008006" key="4">
    <source>
        <dbReference type="Google" id="ProtNLM"/>
    </source>
</evidence>
<dbReference type="SUPFAM" id="SSF54001">
    <property type="entry name" value="Cysteine proteinases"/>
    <property type="match status" value="1"/>
</dbReference>
<reference evidence="2 3" key="1">
    <citation type="journal article" date="2012" name="BMC Genomics">
        <title>Comparative genomic analysis of human infective Trypanosoma cruzi lineages with the bat-restricted subspecies T. cruzi marinkellei.</title>
        <authorList>
            <person name="Franzen O."/>
            <person name="Talavera-Lopez C."/>
            <person name="Ochaya S."/>
            <person name="Butler C.E."/>
            <person name="Messenger L.A."/>
            <person name="Lewis M.D."/>
            <person name="Llewellyn M.S."/>
            <person name="Marinkelle C.J."/>
            <person name="Tyler K.M."/>
            <person name="Miles M.A."/>
            <person name="Andersson B."/>
        </authorList>
    </citation>
    <scope>NUCLEOTIDE SEQUENCE [LARGE SCALE GENOMIC DNA]</scope>
    <source>
        <strain evidence="2 3">B7</strain>
    </source>
</reference>